<reference evidence="2 3" key="1">
    <citation type="journal article" date="2012" name="ISME J.">
        <title>Genomic insights to SAR86, an abundant and uncultivated marine bacterial lineage.</title>
        <authorList>
            <person name="Dupont C.L."/>
            <person name="Rusch D.B."/>
            <person name="Yooseph S."/>
            <person name="Lombardo M.J."/>
            <person name="Richter R.A."/>
            <person name="Valas R."/>
            <person name="Novotny M."/>
            <person name="Yee-Greenbaum J."/>
            <person name="Selengut J.D."/>
            <person name="Haft D.H."/>
            <person name="Halpern A.L."/>
            <person name="Lasken R.S."/>
            <person name="Nealson K."/>
            <person name="Friedman R."/>
            <person name="Venter J.C."/>
        </authorList>
    </citation>
    <scope>NUCLEOTIDE SEQUENCE [LARGE SCALE GENOMIC DNA]</scope>
</reference>
<organism evidence="2 3">
    <name type="scientific">SAR86 cluster bacterium SAR86B</name>
    <dbReference type="NCBI Taxonomy" id="1123867"/>
    <lineage>
        <taxon>Bacteria</taxon>
        <taxon>Pseudomonadati</taxon>
        <taxon>Pseudomonadota</taxon>
        <taxon>Gammaproteobacteria</taxon>
        <taxon>SAR86 cluster</taxon>
    </lineage>
</organism>
<dbReference type="PANTHER" id="PTHR11614">
    <property type="entry name" value="PHOSPHOLIPASE-RELATED"/>
    <property type="match status" value="1"/>
</dbReference>
<evidence type="ECO:0000313" key="2">
    <source>
        <dbReference type="EMBL" id="EJP72681.1"/>
    </source>
</evidence>
<dbReference type="AlphaFoldDB" id="J5KIY4"/>
<accession>J5KIY4</accession>
<dbReference type="SUPFAM" id="SSF53474">
    <property type="entry name" value="alpha/beta-Hydrolases"/>
    <property type="match status" value="1"/>
</dbReference>
<keyword evidence="2" id="KW-0378">Hydrolase</keyword>
<dbReference type="HOGENOM" id="CLU_026209_1_0_6"/>
<dbReference type="Proteomes" id="UP000010116">
    <property type="component" value="Unassembled WGS sequence"/>
</dbReference>
<dbReference type="Pfam" id="PF12146">
    <property type="entry name" value="Hydrolase_4"/>
    <property type="match status" value="1"/>
</dbReference>
<dbReference type="EMBL" id="JH611190">
    <property type="protein sequence ID" value="EJP72681.1"/>
    <property type="molecule type" value="Genomic_DNA"/>
</dbReference>
<dbReference type="InterPro" id="IPR051044">
    <property type="entry name" value="MAG_DAG_Lipase"/>
</dbReference>
<sequence>MTNKIHFFPAKNEPKGVIVISHGMAEHLGRYDWFINQLNHDGFHVYGRNHRGHDPSINDKSKLGFFSSSNGWEKVVDDLKNVVIHASNNHSNLKIFLFGHSMGSWISLGCMLNEFPIDGLILSGSSKIKKIALKSQSMVINLENLRLGPHGRSKLMDELSMRAFNKAFSPNRTPSDWISDCNDNVDNYESDPFCGYLVTIQLWKDIVFGMDIIFNKHNYKKIIDIPILCISGSDDPVGESSKGVKRLALFLKEISNCSVETYFVDKARHEVLSGTKYEEAYSIIKSFIS</sequence>
<feature type="domain" description="Serine aminopeptidase S33" evidence="1">
    <location>
        <begin position="13"/>
        <end position="273"/>
    </location>
</feature>
<evidence type="ECO:0000259" key="1">
    <source>
        <dbReference type="Pfam" id="PF12146"/>
    </source>
</evidence>
<dbReference type="InterPro" id="IPR022742">
    <property type="entry name" value="Hydrolase_4"/>
</dbReference>
<proteinExistence type="predicted"/>
<gene>
    <name evidence="2" type="ORF">NT02SARS_1159</name>
</gene>
<dbReference type="GO" id="GO:0016787">
    <property type="term" value="F:hydrolase activity"/>
    <property type="evidence" value="ECO:0007669"/>
    <property type="project" value="UniProtKB-KW"/>
</dbReference>
<dbReference type="InterPro" id="IPR029058">
    <property type="entry name" value="AB_hydrolase_fold"/>
</dbReference>
<protein>
    <submittedName>
        <fullName evidence="2">Alpha/beta hydrolase family protein</fullName>
    </submittedName>
</protein>
<evidence type="ECO:0000313" key="3">
    <source>
        <dbReference type="Proteomes" id="UP000010116"/>
    </source>
</evidence>
<name>J5KIY4_9GAMM</name>
<dbReference type="Gene3D" id="3.40.50.1820">
    <property type="entry name" value="alpha/beta hydrolase"/>
    <property type="match status" value="1"/>
</dbReference>